<proteinExistence type="predicted"/>
<gene>
    <name evidence="1" type="ORF">AZ78_2140</name>
</gene>
<evidence type="ECO:0000313" key="1">
    <source>
        <dbReference type="EMBL" id="KWS04590.1"/>
    </source>
</evidence>
<sequence length="53" mass="6316">MRCGRHGKLLVELRVSTRVRPAARTLVGCGAAWSVSWTRPSAPLWEWYRYRWW</sequence>
<dbReference type="EMBL" id="JAJA02000001">
    <property type="protein sequence ID" value="KWS04590.1"/>
    <property type="molecule type" value="Genomic_DNA"/>
</dbReference>
<comment type="caution">
    <text evidence="1">The sequence shown here is derived from an EMBL/GenBank/DDBJ whole genome shotgun (WGS) entry which is preliminary data.</text>
</comment>
<accession>A0A108U8M4</accession>
<reference evidence="1 2" key="1">
    <citation type="journal article" date="2014" name="Genome Announc.">
        <title>Draft Genome Sequence of Lysobacter capsici AZ78, a Bacterium Antagonistic to Plant-Pathogenic Oomycetes.</title>
        <authorList>
            <person name="Puopolo G."/>
            <person name="Sonego P."/>
            <person name="Engelen K."/>
            <person name="Pertot I."/>
        </authorList>
    </citation>
    <scope>NUCLEOTIDE SEQUENCE [LARGE SCALE GENOMIC DNA]</scope>
    <source>
        <strain evidence="1 2">AZ78</strain>
    </source>
</reference>
<keyword evidence="2" id="KW-1185">Reference proteome</keyword>
<dbReference type="AlphaFoldDB" id="A0A108U8M4"/>
<name>A0A108U8M4_9GAMM</name>
<dbReference type="Proteomes" id="UP000023435">
    <property type="component" value="Unassembled WGS sequence"/>
</dbReference>
<evidence type="ECO:0000313" key="2">
    <source>
        <dbReference type="Proteomes" id="UP000023435"/>
    </source>
</evidence>
<protein>
    <submittedName>
        <fullName evidence="1">Uncharacterized protein</fullName>
    </submittedName>
</protein>
<organism evidence="1 2">
    <name type="scientific">Lysobacter capsici AZ78</name>
    <dbReference type="NCBI Taxonomy" id="1444315"/>
    <lineage>
        <taxon>Bacteria</taxon>
        <taxon>Pseudomonadati</taxon>
        <taxon>Pseudomonadota</taxon>
        <taxon>Gammaproteobacteria</taxon>
        <taxon>Lysobacterales</taxon>
        <taxon>Lysobacteraceae</taxon>
        <taxon>Lysobacter</taxon>
    </lineage>
</organism>